<dbReference type="SUPFAM" id="SSF51391">
    <property type="entry name" value="Thiamin phosphate synthase"/>
    <property type="match status" value="1"/>
</dbReference>
<protein>
    <submittedName>
        <fullName evidence="2">Thiamine phosphate synthase</fullName>
    </submittedName>
</protein>
<organism evidence="2 3">
    <name type="scientific">Limobrevibacterium gyesilva</name>
    <dbReference type="NCBI Taxonomy" id="2991712"/>
    <lineage>
        <taxon>Bacteria</taxon>
        <taxon>Pseudomonadati</taxon>
        <taxon>Pseudomonadota</taxon>
        <taxon>Alphaproteobacteria</taxon>
        <taxon>Acetobacterales</taxon>
        <taxon>Acetobacteraceae</taxon>
        <taxon>Limobrevibacterium</taxon>
    </lineage>
</organism>
<comment type="caution">
    <text evidence="2">The sequence shown here is derived from an EMBL/GenBank/DDBJ whole genome shotgun (WGS) entry which is preliminary data.</text>
</comment>
<name>A0AA41YHR8_9PROT</name>
<dbReference type="Gene3D" id="3.20.20.70">
    <property type="entry name" value="Aldolase class I"/>
    <property type="match status" value="1"/>
</dbReference>
<reference evidence="2" key="2">
    <citation type="submission" date="2022-10" db="EMBL/GenBank/DDBJ databases">
        <authorList>
            <person name="Trinh H.N."/>
        </authorList>
    </citation>
    <scope>NUCLEOTIDE SEQUENCE</scope>
    <source>
        <strain evidence="2">RN2-1</strain>
    </source>
</reference>
<dbReference type="EMBL" id="JAPDNT010000001">
    <property type="protein sequence ID" value="MCW3473639.1"/>
    <property type="molecule type" value="Genomic_DNA"/>
</dbReference>
<feature type="domain" description="Thiamine phosphate synthase/TenI" evidence="1">
    <location>
        <begin position="56"/>
        <end position="194"/>
    </location>
</feature>
<evidence type="ECO:0000259" key="1">
    <source>
        <dbReference type="Pfam" id="PF02581"/>
    </source>
</evidence>
<sequence>MDHRLVAWARSVKARQRHRLQGGGAALPPLWLFTDERRLPDPCPAVARLPRGLCGVVLRHDGDAGRAALGRRLAAICRQRRLVLVVAGDWRLAAALQAGLHLRGGRHLPGMPRAWPIVTSSAHDRVELRRAARAKADLVFLSPAFATASHPGAAALGPLRWSALAGRARFAVAALGGIDGGTVRRLGRGRCAGAGAIGALNQRT</sequence>
<dbReference type="InterPro" id="IPR022998">
    <property type="entry name" value="ThiamineP_synth_TenI"/>
</dbReference>
<evidence type="ECO:0000313" key="2">
    <source>
        <dbReference type="EMBL" id="MCW3473639.1"/>
    </source>
</evidence>
<dbReference type="GO" id="GO:0009228">
    <property type="term" value="P:thiamine biosynthetic process"/>
    <property type="evidence" value="ECO:0007669"/>
    <property type="project" value="UniProtKB-KW"/>
</dbReference>
<dbReference type="AlphaFoldDB" id="A0AA41YHR8"/>
<dbReference type="Pfam" id="PF02581">
    <property type="entry name" value="TMP-TENI"/>
    <property type="match status" value="1"/>
</dbReference>
<reference evidence="2" key="1">
    <citation type="submission" date="2022-09" db="EMBL/GenBank/DDBJ databases">
        <title>Rhodovastum sp. nov. RN2-1 isolated from soil in Seongnam, South Korea.</title>
        <authorList>
            <person name="Le N.T."/>
        </authorList>
    </citation>
    <scope>NUCLEOTIDE SEQUENCE</scope>
    <source>
        <strain evidence="2">RN2-1</strain>
    </source>
</reference>
<proteinExistence type="predicted"/>
<dbReference type="Proteomes" id="UP001165679">
    <property type="component" value="Unassembled WGS sequence"/>
</dbReference>
<dbReference type="RefSeq" id="WP_264712220.1">
    <property type="nucleotide sequence ID" value="NZ_JAPDNT010000001.1"/>
</dbReference>
<dbReference type="CDD" id="cd00564">
    <property type="entry name" value="TMP_TenI"/>
    <property type="match status" value="1"/>
</dbReference>
<accession>A0AA41YHR8</accession>
<gene>
    <name evidence="2" type="ORF">OL599_03535</name>
</gene>
<dbReference type="InterPro" id="IPR013785">
    <property type="entry name" value="Aldolase_TIM"/>
</dbReference>
<dbReference type="InterPro" id="IPR036206">
    <property type="entry name" value="ThiamineP_synth_sf"/>
</dbReference>
<keyword evidence="3" id="KW-1185">Reference proteome</keyword>
<evidence type="ECO:0000313" key="3">
    <source>
        <dbReference type="Proteomes" id="UP001165679"/>
    </source>
</evidence>